<dbReference type="InterPro" id="IPR001910">
    <property type="entry name" value="Inosine/uridine_hydrolase_dom"/>
</dbReference>
<gene>
    <name evidence="4" type="ORF">A3F84_27375</name>
</gene>
<accession>A0A1F6C3F1</accession>
<feature type="domain" description="Inosine/uridine-preferring nucleoside hydrolase" evidence="3">
    <location>
        <begin position="5"/>
        <end position="304"/>
    </location>
</feature>
<dbReference type="PANTHER" id="PTHR12304">
    <property type="entry name" value="INOSINE-URIDINE PREFERRING NUCLEOSIDE HYDROLASE"/>
    <property type="match status" value="1"/>
</dbReference>
<evidence type="ECO:0000313" key="5">
    <source>
        <dbReference type="Proteomes" id="UP000178606"/>
    </source>
</evidence>
<evidence type="ECO:0000259" key="3">
    <source>
        <dbReference type="Pfam" id="PF01156"/>
    </source>
</evidence>
<reference evidence="4 5" key="1">
    <citation type="journal article" date="2016" name="Nat. Commun.">
        <title>Thousands of microbial genomes shed light on interconnected biogeochemical processes in an aquifer system.</title>
        <authorList>
            <person name="Anantharaman K."/>
            <person name="Brown C.T."/>
            <person name="Hug L.A."/>
            <person name="Sharon I."/>
            <person name="Castelle C.J."/>
            <person name="Probst A.J."/>
            <person name="Thomas B.C."/>
            <person name="Singh A."/>
            <person name="Wilkins M.J."/>
            <person name="Karaoz U."/>
            <person name="Brodie E.L."/>
            <person name="Williams K.H."/>
            <person name="Hubbard S.S."/>
            <person name="Banfield J.F."/>
        </authorList>
    </citation>
    <scope>NUCLEOTIDE SEQUENCE [LARGE SCALE GENOMIC DNA]</scope>
    <source>
        <strain evidence="5">RIFCSPLOWO2_12_FULL_64_10</strain>
    </source>
</reference>
<dbReference type="InterPro" id="IPR036452">
    <property type="entry name" value="Ribo_hydro-like"/>
</dbReference>
<dbReference type="Proteomes" id="UP000178606">
    <property type="component" value="Unassembled WGS sequence"/>
</dbReference>
<dbReference type="GO" id="GO:0008477">
    <property type="term" value="F:purine nucleosidase activity"/>
    <property type="evidence" value="ECO:0007669"/>
    <property type="project" value="TreeGrafter"/>
</dbReference>
<name>A0A1F6C3F1_HANXR</name>
<sequence>MKRAILDTDPGVDDALAILLALGSPELDLIGVSTVSGNVELARCARNALRILRLTGRTDIPVHAGASRPLVREPVRAEMVHGQDGLGDAGVPDAGREADSEDAAGFLVRSLRAGPGAITLIATGPLTNLALAERQSPGVLRQAREVIVMGGAVREQGNATPTGEFNFVADPHAAWEVLRAGANLLLVPLDATHRCLLTEDAFRRRIAPLRTPVSDFIVRTTALCRAYMKGVEGIEGFHLHDPLSVGVGIDPSFCETEVMRLDVETEGALTAGQVVADRRQFLDEGLLSGSNVRVCVGVDQRRFVEFFLERIL</sequence>
<dbReference type="AlphaFoldDB" id="A0A1F6C3F1"/>
<dbReference type="SUPFAM" id="SSF53590">
    <property type="entry name" value="Nucleoside hydrolase"/>
    <property type="match status" value="1"/>
</dbReference>
<organism evidence="4 5">
    <name type="scientific">Handelsmanbacteria sp. (strain RIFCSPLOWO2_12_FULL_64_10)</name>
    <dbReference type="NCBI Taxonomy" id="1817868"/>
    <lineage>
        <taxon>Bacteria</taxon>
        <taxon>Candidatus Handelsmaniibacteriota</taxon>
    </lineage>
</organism>
<dbReference type="GO" id="GO:0005829">
    <property type="term" value="C:cytosol"/>
    <property type="evidence" value="ECO:0007669"/>
    <property type="project" value="TreeGrafter"/>
</dbReference>
<keyword evidence="1" id="KW-0378">Hydrolase</keyword>
<evidence type="ECO:0000313" key="4">
    <source>
        <dbReference type="EMBL" id="OGG43715.1"/>
    </source>
</evidence>
<protein>
    <recommendedName>
        <fullName evidence="3">Inosine/uridine-preferring nucleoside hydrolase domain-containing protein</fullName>
    </recommendedName>
</protein>
<dbReference type="GO" id="GO:0006152">
    <property type="term" value="P:purine nucleoside catabolic process"/>
    <property type="evidence" value="ECO:0007669"/>
    <property type="project" value="TreeGrafter"/>
</dbReference>
<dbReference type="Pfam" id="PF01156">
    <property type="entry name" value="IU_nuc_hydro"/>
    <property type="match status" value="1"/>
</dbReference>
<dbReference type="Gene3D" id="3.90.245.10">
    <property type="entry name" value="Ribonucleoside hydrolase-like"/>
    <property type="match status" value="1"/>
</dbReference>
<dbReference type="InterPro" id="IPR023186">
    <property type="entry name" value="IUNH"/>
</dbReference>
<evidence type="ECO:0000256" key="1">
    <source>
        <dbReference type="ARBA" id="ARBA00022801"/>
    </source>
</evidence>
<proteinExistence type="predicted"/>
<keyword evidence="2" id="KW-0326">Glycosidase</keyword>
<evidence type="ECO:0000256" key="2">
    <source>
        <dbReference type="ARBA" id="ARBA00023295"/>
    </source>
</evidence>
<dbReference type="EMBL" id="MFKF01000427">
    <property type="protein sequence ID" value="OGG43715.1"/>
    <property type="molecule type" value="Genomic_DNA"/>
</dbReference>
<dbReference type="PANTHER" id="PTHR12304:SF4">
    <property type="entry name" value="URIDINE NUCLEOSIDASE"/>
    <property type="match status" value="1"/>
</dbReference>
<comment type="caution">
    <text evidence="4">The sequence shown here is derived from an EMBL/GenBank/DDBJ whole genome shotgun (WGS) entry which is preliminary data.</text>
</comment>